<feature type="region of interest" description="Disordered" evidence="1">
    <location>
        <begin position="54"/>
        <end position="73"/>
    </location>
</feature>
<proteinExistence type="predicted"/>
<dbReference type="RefSeq" id="WP_305748541.1">
    <property type="nucleotide sequence ID" value="NZ_JAUZEE010000002.1"/>
</dbReference>
<comment type="caution">
    <text evidence="2">The sequence shown here is derived from an EMBL/GenBank/DDBJ whole genome shotgun (WGS) entry which is preliminary data.</text>
</comment>
<protein>
    <submittedName>
        <fullName evidence="2">Uncharacterized protein</fullName>
    </submittedName>
</protein>
<accession>A0ABT9G0I8</accession>
<dbReference type="Proteomes" id="UP001235760">
    <property type="component" value="Unassembled WGS sequence"/>
</dbReference>
<evidence type="ECO:0000256" key="1">
    <source>
        <dbReference type="SAM" id="MobiDB-lite"/>
    </source>
</evidence>
<organism evidence="2 3">
    <name type="scientific">Leptothrix discophora</name>
    <dbReference type="NCBI Taxonomy" id="89"/>
    <lineage>
        <taxon>Bacteria</taxon>
        <taxon>Pseudomonadati</taxon>
        <taxon>Pseudomonadota</taxon>
        <taxon>Betaproteobacteria</taxon>
        <taxon>Burkholderiales</taxon>
        <taxon>Sphaerotilaceae</taxon>
        <taxon>Leptothrix</taxon>
    </lineage>
</organism>
<dbReference type="EMBL" id="JAUZEE010000002">
    <property type="protein sequence ID" value="MDP4299986.1"/>
    <property type="molecule type" value="Genomic_DNA"/>
</dbReference>
<reference evidence="2 3" key="1">
    <citation type="submission" date="2023-08" db="EMBL/GenBank/DDBJ databases">
        <authorList>
            <person name="Roldan D.M."/>
            <person name="Menes R.J."/>
        </authorList>
    </citation>
    <scope>NUCLEOTIDE SEQUENCE [LARGE SCALE GENOMIC DNA]</scope>
    <source>
        <strain evidence="2 3">CCM 2812</strain>
    </source>
</reference>
<name>A0ABT9G0I8_LEPDI</name>
<gene>
    <name evidence="2" type="ORF">Q8X39_05015</name>
</gene>
<evidence type="ECO:0000313" key="2">
    <source>
        <dbReference type="EMBL" id="MDP4299986.1"/>
    </source>
</evidence>
<sequence>MNPHTIDTARDDDLRLSMPAMQRAARRALELARQSGTAIVVTRQGVIETIYPPPVGTGAVAAGEPGASYGDVT</sequence>
<evidence type="ECO:0000313" key="3">
    <source>
        <dbReference type="Proteomes" id="UP001235760"/>
    </source>
</evidence>
<keyword evidence="3" id="KW-1185">Reference proteome</keyword>